<proteinExistence type="predicted"/>
<dbReference type="Proteomes" id="UP001295684">
    <property type="component" value="Unassembled WGS sequence"/>
</dbReference>
<accession>A0AAD1XNY1</accession>
<dbReference type="EMBL" id="CAMPGE010017714">
    <property type="protein sequence ID" value="CAI2376173.1"/>
    <property type="molecule type" value="Genomic_DNA"/>
</dbReference>
<reference evidence="1" key="1">
    <citation type="submission" date="2023-07" db="EMBL/GenBank/DDBJ databases">
        <authorList>
            <consortium name="AG Swart"/>
            <person name="Singh M."/>
            <person name="Singh A."/>
            <person name="Seah K."/>
            <person name="Emmerich C."/>
        </authorList>
    </citation>
    <scope>NUCLEOTIDE SEQUENCE</scope>
    <source>
        <strain evidence="1">DP1</strain>
    </source>
</reference>
<dbReference type="AlphaFoldDB" id="A0AAD1XNY1"/>
<evidence type="ECO:0000313" key="1">
    <source>
        <dbReference type="EMBL" id="CAI2376173.1"/>
    </source>
</evidence>
<sequence length="237" mass="27519">MEPCQPSPVRTSDISQRVLQTLKDYGILEENLACLAEDADFLQFCSDWEDFLRHSNDGLLVFDQKHAIFGLERNIKGFRQWPIPMKVCLCRIVEKNIESNARKLQINLIRNKETNYYGEFDMAEDYDDFFLSTSNPKTLSILKTAKLDAVNANHVSYELEGGKREVLRKYFRTSFPKQTQCLRFINIDGFGRINKVRIGLYLNSLSKMLYKVTKSVHLGAFFINRNNSKECLAFSKM</sequence>
<protein>
    <submittedName>
        <fullName evidence="1">Uncharacterized protein</fullName>
    </submittedName>
</protein>
<comment type="caution">
    <text evidence="1">The sequence shown here is derived from an EMBL/GenBank/DDBJ whole genome shotgun (WGS) entry which is preliminary data.</text>
</comment>
<keyword evidence="2" id="KW-1185">Reference proteome</keyword>
<name>A0AAD1XNY1_EUPCR</name>
<gene>
    <name evidence="1" type="ORF">ECRASSUSDP1_LOCUS17542</name>
</gene>
<organism evidence="1 2">
    <name type="scientific">Euplotes crassus</name>
    <dbReference type="NCBI Taxonomy" id="5936"/>
    <lineage>
        <taxon>Eukaryota</taxon>
        <taxon>Sar</taxon>
        <taxon>Alveolata</taxon>
        <taxon>Ciliophora</taxon>
        <taxon>Intramacronucleata</taxon>
        <taxon>Spirotrichea</taxon>
        <taxon>Hypotrichia</taxon>
        <taxon>Euplotida</taxon>
        <taxon>Euplotidae</taxon>
        <taxon>Moneuplotes</taxon>
    </lineage>
</organism>
<evidence type="ECO:0000313" key="2">
    <source>
        <dbReference type="Proteomes" id="UP001295684"/>
    </source>
</evidence>